<name>A0A840A9H3_9PROT</name>
<proteinExistence type="predicted"/>
<dbReference type="InterPro" id="IPR029058">
    <property type="entry name" value="AB_hydrolase_fold"/>
</dbReference>
<gene>
    <name evidence="2" type="ORF">GGQ83_000261</name>
</gene>
<evidence type="ECO:0000313" key="2">
    <source>
        <dbReference type="EMBL" id="MBB3896835.1"/>
    </source>
</evidence>
<keyword evidence="1" id="KW-0732">Signal</keyword>
<accession>A0A840A9H3</accession>
<dbReference type="Gene3D" id="3.40.50.1820">
    <property type="entry name" value="alpha/beta hydrolase"/>
    <property type="match status" value="1"/>
</dbReference>
<dbReference type="SUPFAM" id="SSF53474">
    <property type="entry name" value="alpha/beta-Hydrolases"/>
    <property type="match status" value="1"/>
</dbReference>
<dbReference type="EMBL" id="JACIDJ010000001">
    <property type="protein sequence ID" value="MBB3896835.1"/>
    <property type="molecule type" value="Genomic_DNA"/>
</dbReference>
<organism evidence="2 3">
    <name type="scientific">Roseococcus suduntuyensis</name>
    <dbReference type="NCBI Taxonomy" id="455361"/>
    <lineage>
        <taxon>Bacteria</taxon>
        <taxon>Pseudomonadati</taxon>
        <taxon>Pseudomonadota</taxon>
        <taxon>Alphaproteobacteria</taxon>
        <taxon>Acetobacterales</taxon>
        <taxon>Roseomonadaceae</taxon>
        <taxon>Roseococcus</taxon>
    </lineage>
</organism>
<evidence type="ECO:0000313" key="3">
    <source>
        <dbReference type="Proteomes" id="UP000553193"/>
    </source>
</evidence>
<sequence>MHRVTQHLRPEPEDPMRRAALALCLAIAGLPALAASPAPCPTGLPEGVTCHRAQDANGAHVLIARPAQAHGGLVVHTYGGPRLAPIRPDTTDEDIRRFSEFLAEGWSWVSTSRRRPGFGVAMGAEDTENARRLYVEAFGQPRVTIAHGQSWGANVTAALIERHNAPGPDGRRPYDAALLTSGVLAGGTRAYDMRVDLRAAFQAICGTHPRPEEAQYTLTLGLPPGASMTRAEVLSRLTDCTGIGAPTRTEAQARAAADLVAATGIPEAAMPGHFAWATFTFRDIAQNLTGGRNAFGNAGVRYRGTSDDEGLNARITRITPDPEAAALLAADADLTGRFDIPVLTLHGIRDAVAYVEHQSAFAATVEAAGNSARLVQVFVNEAAHSKMSSPLYPAALAALAEWAGGGARPDAAAVQARCEALSARFTGPCRIDPEFRPAPWDSRVNPR</sequence>
<feature type="signal peptide" evidence="1">
    <location>
        <begin position="1"/>
        <end position="34"/>
    </location>
</feature>
<protein>
    <submittedName>
        <fullName evidence="2">Uncharacterized protein</fullName>
    </submittedName>
</protein>
<comment type="caution">
    <text evidence="2">The sequence shown here is derived from an EMBL/GenBank/DDBJ whole genome shotgun (WGS) entry which is preliminary data.</text>
</comment>
<feature type="chain" id="PRO_5032415000" evidence="1">
    <location>
        <begin position="35"/>
        <end position="447"/>
    </location>
</feature>
<reference evidence="2 3" key="1">
    <citation type="submission" date="2020-08" db="EMBL/GenBank/DDBJ databases">
        <title>Genomic Encyclopedia of Type Strains, Phase IV (KMG-IV): sequencing the most valuable type-strain genomes for metagenomic binning, comparative biology and taxonomic classification.</title>
        <authorList>
            <person name="Goeker M."/>
        </authorList>
    </citation>
    <scope>NUCLEOTIDE SEQUENCE [LARGE SCALE GENOMIC DNA]</scope>
    <source>
        <strain evidence="2 3">DSM 19979</strain>
    </source>
</reference>
<dbReference type="Proteomes" id="UP000553193">
    <property type="component" value="Unassembled WGS sequence"/>
</dbReference>
<keyword evidence="3" id="KW-1185">Reference proteome</keyword>
<evidence type="ECO:0000256" key="1">
    <source>
        <dbReference type="SAM" id="SignalP"/>
    </source>
</evidence>
<dbReference type="AlphaFoldDB" id="A0A840A9H3"/>